<evidence type="ECO:0000313" key="2">
    <source>
        <dbReference type="Proteomes" id="UP000499080"/>
    </source>
</evidence>
<sequence length="136" mass="15146">MLLSQPKVVQPSIKFLLNLSVVRIKRSTTARRVARTPVNISSILQSDAGVVPLAASARTDSSKEPTESASHPTNATASINIVRKIVCNETCLVSRECRIFSLRSLLSANLQRSVSRNLLRAVCQRLLLQVRFRRRH</sequence>
<name>A0A4Y2SZN1_ARAVE</name>
<comment type="caution">
    <text evidence="1">The sequence shown here is derived from an EMBL/GenBank/DDBJ whole genome shotgun (WGS) entry which is preliminary data.</text>
</comment>
<gene>
    <name evidence="1" type="ORF">AVEN_71530_1</name>
</gene>
<dbReference type="EMBL" id="BGPR01025142">
    <property type="protein sequence ID" value="GBN93794.1"/>
    <property type="molecule type" value="Genomic_DNA"/>
</dbReference>
<dbReference type="Proteomes" id="UP000499080">
    <property type="component" value="Unassembled WGS sequence"/>
</dbReference>
<reference evidence="1 2" key="1">
    <citation type="journal article" date="2019" name="Sci. Rep.">
        <title>Orb-weaving spider Araneus ventricosus genome elucidates the spidroin gene catalogue.</title>
        <authorList>
            <person name="Kono N."/>
            <person name="Nakamura H."/>
            <person name="Ohtoshi R."/>
            <person name="Moran D.A.P."/>
            <person name="Shinohara A."/>
            <person name="Yoshida Y."/>
            <person name="Fujiwara M."/>
            <person name="Mori M."/>
            <person name="Tomita M."/>
            <person name="Arakawa K."/>
        </authorList>
    </citation>
    <scope>NUCLEOTIDE SEQUENCE [LARGE SCALE GENOMIC DNA]</scope>
</reference>
<evidence type="ECO:0000313" key="1">
    <source>
        <dbReference type="EMBL" id="GBN93794.1"/>
    </source>
</evidence>
<organism evidence="1 2">
    <name type="scientific">Araneus ventricosus</name>
    <name type="common">Orbweaver spider</name>
    <name type="synonym">Epeira ventricosa</name>
    <dbReference type="NCBI Taxonomy" id="182803"/>
    <lineage>
        <taxon>Eukaryota</taxon>
        <taxon>Metazoa</taxon>
        <taxon>Ecdysozoa</taxon>
        <taxon>Arthropoda</taxon>
        <taxon>Chelicerata</taxon>
        <taxon>Arachnida</taxon>
        <taxon>Araneae</taxon>
        <taxon>Araneomorphae</taxon>
        <taxon>Entelegynae</taxon>
        <taxon>Araneoidea</taxon>
        <taxon>Araneidae</taxon>
        <taxon>Araneus</taxon>
    </lineage>
</organism>
<keyword evidence="2" id="KW-1185">Reference proteome</keyword>
<proteinExistence type="predicted"/>
<protein>
    <submittedName>
        <fullName evidence="1">Uncharacterized protein</fullName>
    </submittedName>
</protein>
<dbReference type="AlphaFoldDB" id="A0A4Y2SZN1"/>
<accession>A0A4Y2SZN1</accession>